<dbReference type="InterPro" id="IPR046953">
    <property type="entry name" value="Spore_GerAC-like_C"/>
</dbReference>
<accession>A0A1G8GF13</accession>
<dbReference type="STRING" id="1174501.SAMN05216192_10273"/>
<gene>
    <name evidence="11" type="ORF">SAMN05216192_10273</name>
</gene>
<keyword evidence="4 8" id="KW-0732">Signal</keyword>
<dbReference type="GO" id="GO:0009847">
    <property type="term" value="P:spore germination"/>
    <property type="evidence" value="ECO:0007669"/>
    <property type="project" value="InterPro"/>
</dbReference>
<comment type="subcellular location">
    <subcellularLocation>
        <location evidence="1">Membrane</location>
        <topology evidence="1">Lipid-anchor</topology>
    </subcellularLocation>
</comment>
<evidence type="ECO:0000256" key="3">
    <source>
        <dbReference type="ARBA" id="ARBA00022544"/>
    </source>
</evidence>
<feature type="signal peptide" evidence="8">
    <location>
        <begin position="1"/>
        <end position="24"/>
    </location>
</feature>
<reference evidence="12" key="1">
    <citation type="submission" date="2016-10" db="EMBL/GenBank/DDBJ databases">
        <authorList>
            <person name="Varghese N."/>
            <person name="Submissions S."/>
        </authorList>
    </citation>
    <scope>NUCLEOTIDE SEQUENCE [LARGE SCALE GENOMIC DNA]</scope>
    <source>
        <strain evidence="12">CGMCC 1.11012</strain>
    </source>
</reference>
<evidence type="ECO:0000256" key="8">
    <source>
        <dbReference type="SAM" id="SignalP"/>
    </source>
</evidence>
<dbReference type="AlphaFoldDB" id="A0A1G8GF13"/>
<evidence type="ECO:0000256" key="4">
    <source>
        <dbReference type="ARBA" id="ARBA00022729"/>
    </source>
</evidence>
<evidence type="ECO:0000256" key="6">
    <source>
        <dbReference type="ARBA" id="ARBA00023139"/>
    </source>
</evidence>
<dbReference type="Proteomes" id="UP000199050">
    <property type="component" value="Unassembled WGS sequence"/>
</dbReference>
<dbReference type="EMBL" id="FNDX01000002">
    <property type="protein sequence ID" value="SDH92973.1"/>
    <property type="molecule type" value="Genomic_DNA"/>
</dbReference>
<keyword evidence="3" id="KW-0309">Germination</keyword>
<evidence type="ECO:0000256" key="2">
    <source>
        <dbReference type="ARBA" id="ARBA00007886"/>
    </source>
</evidence>
<dbReference type="RefSeq" id="WP_090711709.1">
    <property type="nucleotide sequence ID" value="NZ_CBCSKY010000013.1"/>
</dbReference>
<evidence type="ECO:0000259" key="9">
    <source>
        <dbReference type="Pfam" id="PF05504"/>
    </source>
</evidence>
<comment type="similarity">
    <text evidence="2">Belongs to the GerABKC lipoprotein family.</text>
</comment>
<sequence>MSGTLRISCILLAAMLLLNGCGKANELNDLSIVTGSGVDGTEGNFTVTYQVSVASANASAAGGTSGGSQSGVHVFSTKGKTIRDTVFMSAVEHPRKLYFAHNNVLIISKETAESGISSILDSYFRNPESREMVNVMVTKGSARNILNKNLPPEKLPGQAIAKIVETEHMLVSFYPATTMFDLALGITSESKAASVPEIGIAGENAESLESVESINRTSQDAKVRMTGLVIFKGDRLAGRMNLKESLGLSWLTNRVKGTVLSFPNPDAPEGADQSAVRIFKAKVKVTPVKGPLHYTIKVKAEVQGELAETTTDENLTDTAGINKLKHAIEEVILKQMQMGWEAAKAMKVDILGIGNRIHERNPKEWNRLKPVWDEELARMDMQAEVTMTVVRTRMFLDSFRHLLKIAEK</sequence>
<dbReference type="InterPro" id="IPR038501">
    <property type="entry name" value="Spore_GerAC_C_sf"/>
</dbReference>
<protein>
    <submittedName>
        <fullName evidence="11">Spore germination protein KC</fullName>
    </submittedName>
</protein>
<feature type="domain" description="Spore germination GerAC-like C-terminal" evidence="9">
    <location>
        <begin position="226"/>
        <end position="392"/>
    </location>
</feature>
<keyword evidence="12" id="KW-1185">Reference proteome</keyword>
<evidence type="ECO:0000256" key="7">
    <source>
        <dbReference type="ARBA" id="ARBA00023288"/>
    </source>
</evidence>
<dbReference type="PANTHER" id="PTHR35789">
    <property type="entry name" value="SPORE GERMINATION PROTEIN B3"/>
    <property type="match status" value="1"/>
</dbReference>
<dbReference type="Pfam" id="PF05504">
    <property type="entry name" value="Spore_GerAC"/>
    <property type="match status" value="1"/>
</dbReference>
<dbReference type="Pfam" id="PF25198">
    <property type="entry name" value="Spore_GerAC_N"/>
    <property type="match status" value="1"/>
</dbReference>
<evidence type="ECO:0000313" key="12">
    <source>
        <dbReference type="Proteomes" id="UP000199050"/>
    </source>
</evidence>
<keyword evidence="6" id="KW-0564">Palmitate</keyword>
<evidence type="ECO:0000256" key="5">
    <source>
        <dbReference type="ARBA" id="ARBA00023136"/>
    </source>
</evidence>
<dbReference type="GO" id="GO:0016020">
    <property type="term" value="C:membrane"/>
    <property type="evidence" value="ECO:0007669"/>
    <property type="project" value="UniProtKB-SubCell"/>
</dbReference>
<keyword evidence="7" id="KW-0449">Lipoprotein</keyword>
<evidence type="ECO:0000256" key="1">
    <source>
        <dbReference type="ARBA" id="ARBA00004635"/>
    </source>
</evidence>
<feature type="chain" id="PRO_5011792927" evidence="8">
    <location>
        <begin position="25"/>
        <end position="408"/>
    </location>
</feature>
<proteinExistence type="inferred from homology"/>
<dbReference type="NCBIfam" id="TIGR02887">
    <property type="entry name" value="spore_ger_x_C"/>
    <property type="match status" value="1"/>
</dbReference>
<keyword evidence="5" id="KW-0472">Membrane</keyword>
<dbReference type="Gene3D" id="3.30.300.210">
    <property type="entry name" value="Nutrient germinant receptor protein C, domain 3"/>
    <property type="match status" value="1"/>
</dbReference>
<evidence type="ECO:0000259" key="10">
    <source>
        <dbReference type="Pfam" id="PF25198"/>
    </source>
</evidence>
<organism evidence="11 12">
    <name type="scientific">Paenibacillus typhae</name>
    <dbReference type="NCBI Taxonomy" id="1174501"/>
    <lineage>
        <taxon>Bacteria</taxon>
        <taxon>Bacillati</taxon>
        <taxon>Bacillota</taxon>
        <taxon>Bacilli</taxon>
        <taxon>Bacillales</taxon>
        <taxon>Paenibacillaceae</taxon>
        <taxon>Paenibacillus</taxon>
    </lineage>
</organism>
<dbReference type="PANTHER" id="PTHR35789:SF1">
    <property type="entry name" value="SPORE GERMINATION PROTEIN B3"/>
    <property type="match status" value="1"/>
</dbReference>
<dbReference type="OrthoDB" id="9816067at2"/>
<dbReference type="InterPro" id="IPR057336">
    <property type="entry name" value="GerAC_N"/>
</dbReference>
<dbReference type="InterPro" id="IPR008844">
    <property type="entry name" value="Spore_GerAC-like"/>
</dbReference>
<name>A0A1G8GF13_9BACL</name>
<feature type="domain" description="Spore germination protein N-terminal" evidence="10">
    <location>
        <begin position="24"/>
        <end position="199"/>
    </location>
</feature>
<evidence type="ECO:0000313" key="11">
    <source>
        <dbReference type="EMBL" id="SDH92973.1"/>
    </source>
</evidence>